<dbReference type="InterPro" id="IPR003451">
    <property type="entry name" value="LytB/IspH"/>
</dbReference>
<evidence type="ECO:0000313" key="7">
    <source>
        <dbReference type="Proteomes" id="UP000284202"/>
    </source>
</evidence>
<comment type="pathway">
    <text evidence="5">Isoprenoid biosynthesis; dimethylallyl diphosphate biosynthesis; dimethylallyl diphosphate from (2E)-4-hydroxy-3-methylbutenyl diphosphate: step 1/1.</text>
</comment>
<feature type="binding site" evidence="5">
    <location>
        <position position="19"/>
    </location>
    <ligand>
        <name>[4Fe-4S] cluster</name>
        <dbReference type="ChEBI" id="CHEBI:49883"/>
    </ligand>
</feature>
<feature type="binding site" evidence="5">
    <location>
        <position position="231"/>
    </location>
    <ligand>
        <name>(2E)-4-hydroxy-3-methylbut-2-enyl diphosphate</name>
        <dbReference type="ChEBI" id="CHEBI:128753"/>
    </ligand>
</feature>
<evidence type="ECO:0000256" key="1">
    <source>
        <dbReference type="ARBA" id="ARBA00022485"/>
    </source>
</evidence>
<dbReference type="CDD" id="cd13944">
    <property type="entry name" value="lytB_ispH"/>
    <property type="match status" value="1"/>
</dbReference>
<dbReference type="PANTHER" id="PTHR30426">
    <property type="entry name" value="4-HYDROXY-3-METHYLBUT-2-ENYL DIPHOSPHATE REDUCTASE"/>
    <property type="match status" value="1"/>
</dbReference>
<dbReference type="EMBL" id="QZCG01000001">
    <property type="protein sequence ID" value="RJE89573.1"/>
    <property type="molecule type" value="Genomic_DNA"/>
</dbReference>
<dbReference type="GO" id="GO:0050992">
    <property type="term" value="P:dimethylallyl diphosphate biosynthetic process"/>
    <property type="evidence" value="ECO:0007669"/>
    <property type="project" value="UniProtKB-UniRule"/>
</dbReference>
<feature type="binding site" evidence="5">
    <location>
        <position position="202"/>
    </location>
    <ligand>
        <name>[4Fe-4S] cluster</name>
        <dbReference type="ChEBI" id="CHEBI:49883"/>
    </ligand>
</feature>
<evidence type="ECO:0000256" key="4">
    <source>
        <dbReference type="ARBA" id="ARBA00023014"/>
    </source>
</evidence>
<gene>
    <name evidence="5" type="primary">ispH</name>
    <name evidence="6" type="ORF">D3P04_01830</name>
</gene>
<feature type="binding site" evidence="5">
    <location>
        <position position="231"/>
    </location>
    <ligand>
        <name>isopentenyl diphosphate</name>
        <dbReference type="ChEBI" id="CHEBI:128769"/>
    </ligand>
</feature>
<feature type="binding site" evidence="5">
    <location>
        <position position="230"/>
    </location>
    <ligand>
        <name>isopentenyl diphosphate</name>
        <dbReference type="ChEBI" id="CHEBI:128769"/>
    </ligand>
</feature>
<dbReference type="Pfam" id="PF02401">
    <property type="entry name" value="LYTB"/>
    <property type="match status" value="1"/>
</dbReference>
<dbReference type="GO" id="GO:0051539">
    <property type="term" value="F:4 iron, 4 sulfur cluster binding"/>
    <property type="evidence" value="ECO:0007669"/>
    <property type="project" value="UniProtKB-UniRule"/>
</dbReference>
<evidence type="ECO:0000256" key="5">
    <source>
        <dbReference type="HAMAP-Rule" id="MF_00191"/>
    </source>
</evidence>
<keyword evidence="3 5" id="KW-0408">Iron</keyword>
<dbReference type="Gene3D" id="3.40.50.11270">
    <property type="match status" value="1"/>
</dbReference>
<dbReference type="GO" id="GO:0016114">
    <property type="term" value="P:terpenoid biosynthetic process"/>
    <property type="evidence" value="ECO:0007669"/>
    <property type="project" value="UniProtKB-UniRule"/>
</dbReference>
<feature type="binding site" evidence="5">
    <location>
        <position position="275"/>
    </location>
    <ligand>
        <name>isopentenyl diphosphate</name>
        <dbReference type="ChEBI" id="CHEBI:128769"/>
    </ligand>
</feature>
<feature type="active site" description="Proton donor" evidence="5">
    <location>
        <position position="133"/>
    </location>
</feature>
<proteinExistence type="inferred from homology"/>
<feature type="binding site" evidence="5">
    <location>
        <position position="48"/>
    </location>
    <ligand>
        <name>(2E)-4-hydroxy-3-methylbut-2-enyl diphosphate</name>
        <dbReference type="ChEBI" id="CHEBI:128753"/>
    </ligand>
</feature>
<comment type="cofactor">
    <cofactor evidence="5">
        <name>[4Fe-4S] cluster</name>
        <dbReference type="ChEBI" id="CHEBI:49883"/>
    </cofactor>
    <text evidence="5">Binds 1 [4Fe-4S] cluster per subunit.</text>
</comment>
<feature type="binding site" evidence="5">
    <location>
        <position position="232"/>
    </location>
    <ligand>
        <name>isopentenyl diphosphate</name>
        <dbReference type="ChEBI" id="CHEBI:128769"/>
    </ligand>
</feature>
<evidence type="ECO:0000256" key="2">
    <source>
        <dbReference type="ARBA" id="ARBA00022723"/>
    </source>
</evidence>
<accession>A0A418T8V9</accession>
<dbReference type="AlphaFoldDB" id="A0A418T8V9"/>
<feature type="binding site" evidence="5">
    <location>
        <position position="81"/>
    </location>
    <ligand>
        <name>isopentenyl diphosphate</name>
        <dbReference type="ChEBI" id="CHEBI:128769"/>
    </ligand>
</feature>
<evidence type="ECO:0000256" key="3">
    <source>
        <dbReference type="ARBA" id="ARBA00023004"/>
    </source>
</evidence>
<dbReference type="Gene3D" id="3.40.1010.20">
    <property type="entry name" value="4-hydroxy-3-methylbut-2-enyl diphosphate reductase, catalytic domain"/>
    <property type="match status" value="2"/>
</dbReference>
<dbReference type="UniPathway" id="UPA00059">
    <property type="reaction ID" value="UER00105"/>
</dbReference>
<protein>
    <recommendedName>
        <fullName evidence="5">4-hydroxy-3-methylbut-2-enyl diphosphate reductase</fullName>
        <shortName evidence="5">HMBPP reductase</shortName>
        <ecNumber evidence="5">1.17.7.4</ecNumber>
    </recommendedName>
</protein>
<dbReference type="PANTHER" id="PTHR30426:SF0">
    <property type="entry name" value="4-HYDROXY-3-METHYLBUT-2-ENYL DIPHOSPHATE REDUCTASE"/>
    <property type="match status" value="1"/>
</dbReference>
<comment type="catalytic activity">
    <reaction evidence="5">
        <text>isopentenyl diphosphate + 2 oxidized [2Fe-2S]-[ferredoxin] + H2O = (2E)-4-hydroxy-3-methylbut-2-enyl diphosphate + 2 reduced [2Fe-2S]-[ferredoxin] + 2 H(+)</text>
        <dbReference type="Rhea" id="RHEA:24488"/>
        <dbReference type="Rhea" id="RHEA-COMP:10000"/>
        <dbReference type="Rhea" id="RHEA-COMP:10001"/>
        <dbReference type="ChEBI" id="CHEBI:15377"/>
        <dbReference type="ChEBI" id="CHEBI:15378"/>
        <dbReference type="ChEBI" id="CHEBI:33737"/>
        <dbReference type="ChEBI" id="CHEBI:33738"/>
        <dbReference type="ChEBI" id="CHEBI:128753"/>
        <dbReference type="ChEBI" id="CHEBI:128769"/>
        <dbReference type="EC" id="1.17.7.4"/>
    </reaction>
</comment>
<keyword evidence="5" id="KW-0414">Isoprene biosynthesis</keyword>
<comment type="function">
    <text evidence="5">Catalyzes the conversion of 1-hydroxy-2-methyl-2-(E)-butenyl 4-diphosphate (HMBPP) into a mixture of isopentenyl diphosphate (IPP) and dimethylallyl diphosphate (DMAPP). Acts in the terminal step of the DOXP/MEP pathway for isoprenoid precursor biosynthesis.</text>
</comment>
<name>A0A418T8V9_9RHOB</name>
<dbReference type="EC" id="1.17.7.4" evidence="5"/>
<feature type="binding site" evidence="5">
    <location>
        <position position="48"/>
    </location>
    <ligand>
        <name>isopentenyl diphosphate</name>
        <dbReference type="ChEBI" id="CHEBI:128769"/>
    </ligand>
</feature>
<feature type="binding site" evidence="5">
    <location>
        <position position="230"/>
    </location>
    <ligand>
        <name>(2E)-4-hydroxy-3-methylbut-2-enyl diphosphate</name>
        <dbReference type="ChEBI" id="CHEBI:128753"/>
    </ligand>
</feature>
<dbReference type="GO" id="GO:0051745">
    <property type="term" value="F:4-hydroxy-3-methylbut-2-enyl diphosphate reductase activity"/>
    <property type="evidence" value="ECO:0007669"/>
    <property type="project" value="UniProtKB-UniRule"/>
</dbReference>
<feature type="binding site" evidence="5">
    <location>
        <position position="131"/>
    </location>
    <ligand>
        <name>(2E)-4-hydroxy-3-methylbut-2-enyl diphosphate</name>
        <dbReference type="ChEBI" id="CHEBI:128753"/>
    </ligand>
</feature>
<dbReference type="GO" id="GO:0019288">
    <property type="term" value="P:isopentenyl diphosphate biosynthetic process, methylerythritol 4-phosphate pathway"/>
    <property type="evidence" value="ECO:0007669"/>
    <property type="project" value="UniProtKB-UniRule"/>
</dbReference>
<dbReference type="Proteomes" id="UP000284202">
    <property type="component" value="Unassembled WGS sequence"/>
</dbReference>
<feature type="binding site" evidence="5">
    <location>
        <position position="275"/>
    </location>
    <ligand>
        <name>(2E)-4-hydroxy-3-methylbut-2-enyl diphosphate</name>
        <dbReference type="ChEBI" id="CHEBI:128753"/>
    </ligand>
</feature>
<feature type="binding site" evidence="5">
    <location>
        <position position="81"/>
    </location>
    <ligand>
        <name>(2E)-4-hydroxy-3-methylbut-2-enyl diphosphate</name>
        <dbReference type="ChEBI" id="CHEBI:128753"/>
    </ligand>
</feature>
<feature type="binding site" evidence="5">
    <location>
        <position position="232"/>
    </location>
    <ligand>
        <name>dimethylallyl diphosphate</name>
        <dbReference type="ChEBI" id="CHEBI:57623"/>
    </ligand>
</feature>
<dbReference type="NCBIfam" id="NF002188">
    <property type="entry name" value="PRK01045.1-2"/>
    <property type="match status" value="1"/>
</dbReference>
<feature type="binding site" evidence="5">
    <location>
        <position position="275"/>
    </location>
    <ligand>
        <name>dimethylallyl diphosphate</name>
        <dbReference type="ChEBI" id="CHEBI:57623"/>
    </ligand>
</feature>
<comment type="pathway">
    <text evidence="5">Isoprenoid biosynthesis; isopentenyl diphosphate biosynthesis via DXP pathway; isopentenyl diphosphate from 1-deoxy-D-xylulose 5-phosphate: step 6/6.</text>
</comment>
<dbReference type="NCBIfam" id="NF002190">
    <property type="entry name" value="PRK01045.1-4"/>
    <property type="match status" value="1"/>
</dbReference>
<feature type="binding site" evidence="5">
    <location>
        <position position="230"/>
    </location>
    <ligand>
        <name>dimethylallyl diphosphate</name>
        <dbReference type="ChEBI" id="CHEBI:57623"/>
    </ligand>
</feature>
<keyword evidence="4 5" id="KW-0411">Iron-sulfur</keyword>
<feature type="binding site" evidence="5">
    <location>
        <position position="131"/>
    </location>
    <ligand>
        <name>dimethylallyl diphosphate</name>
        <dbReference type="ChEBI" id="CHEBI:57623"/>
    </ligand>
</feature>
<sequence>MEQTKPPLTLYLAAPRGFCAGVDRAIKIVELALQKWGAPVYVRHEIVHNKYVVDSLREQGAVFVEELDECPDDRPVIFSAHGVPKSVPATAKQREMVFVDATCPLVSKVHMEAARHHAEGLQLVMIGHAGHPEVLGTMGQLPEGEVILVETVGDVADLTPRDPGRLAFITQTTLSVDDTAQIVAALQARFPGIIGPAREDICYATTNRQAAVKAIAPKIDALLVIGAQNSSNSKRLVEVGRASGCAYSQLVLRADQIDWRAIDGVRHVGVTAGASAPEVLIDEVIDAFRARYDVAVEIVETAQENIEFKVPRVLRETA</sequence>
<comment type="catalytic activity">
    <reaction evidence="5">
        <text>dimethylallyl diphosphate + 2 oxidized [2Fe-2S]-[ferredoxin] + H2O = (2E)-4-hydroxy-3-methylbut-2-enyl diphosphate + 2 reduced [2Fe-2S]-[ferredoxin] + 2 H(+)</text>
        <dbReference type="Rhea" id="RHEA:24825"/>
        <dbReference type="Rhea" id="RHEA-COMP:10000"/>
        <dbReference type="Rhea" id="RHEA-COMP:10001"/>
        <dbReference type="ChEBI" id="CHEBI:15377"/>
        <dbReference type="ChEBI" id="CHEBI:15378"/>
        <dbReference type="ChEBI" id="CHEBI:33737"/>
        <dbReference type="ChEBI" id="CHEBI:33738"/>
        <dbReference type="ChEBI" id="CHEBI:57623"/>
        <dbReference type="ChEBI" id="CHEBI:128753"/>
        <dbReference type="EC" id="1.17.7.4"/>
    </reaction>
</comment>
<keyword evidence="7" id="KW-1185">Reference proteome</keyword>
<feature type="binding site" evidence="5">
    <location>
        <position position="81"/>
    </location>
    <ligand>
        <name>dimethylallyl diphosphate</name>
        <dbReference type="ChEBI" id="CHEBI:57623"/>
    </ligand>
</feature>
<dbReference type="NCBIfam" id="TIGR00216">
    <property type="entry name" value="ispH_lytB"/>
    <property type="match status" value="1"/>
</dbReference>
<reference evidence="7" key="1">
    <citation type="submission" date="2018-09" db="EMBL/GenBank/DDBJ databases">
        <title>Acidovorax cavernicola nov. sp. isolated from Gruta de las Maravillas (Aracena, Spain).</title>
        <authorList>
            <person name="Jurado V."/>
            <person name="Gutierrez-Patricio S."/>
            <person name="Gonzalez-Pimentel J.L."/>
            <person name="Miller A.Z."/>
            <person name="Laiz L."/>
            <person name="Saiz-Jimenez C."/>
        </authorList>
    </citation>
    <scope>NUCLEOTIDE SEQUENCE [LARGE SCALE GENOMIC DNA]</scope>
    <source>
        <strain evidence="7">1011MAR3C25</strain>
    </source>
</reference>
<feature type="binding site" evidence="5">
    <location>
        <position position="172"/>
    </location>
    <ligand>
        <name>(2E)-4-hydroxy-3-methylbut-2-enyl diphosphate</name>
        <dbReference type="ChEBI" id="CHEBI:128753"/>
    </ligand>
</feature>
<evidence type="ECO:0000313" key="6">
    <source>
        <dbReference type="EMBL" id="RJE89573.1"/>
    </source>
</evidence>
<dbReference type="GO" id="GO:0046872">
    <property type="term" value="F:metal ion binding"/>
    <property type="evidence" value="ECO:0007669"/>
    <property type="project" value="UniProtKB-KW"/>
</dbReference>
<keyword evidence="5 6" id="KW-0560">Oxidoreductase</keyword>
<organism evidence="6 7">
    <name type="scientific">Paracoccus onubensis</name>
    <dbReference type="NCBI Taxonomy" id="1675788"/>
    <lineage>
        <taxon>Bacteria</taxon>
        <taxon>Pseudomonadati</taxon>
        <taxon>Pseudomonadota</taxon>
        <taxon>Alphaproteobacteria</taxon>
        <taxon>Rhodobacterales</taxon>
        <taxon>Paracoccaceae</taxon>
        <taxon>Paracoccus</taxon>
    </lineage>
</organism>
<feature type="binding site" evidence="5">
    <location>
        <position position="103"/>
    </location>
    <ligand>
        <name>[4Fe-4S] cluster</name>
        <dbReference type="ChEBI" id="CHEBI:49883"/>
    </ligand>
</feature>
<dbReference type="HAMAP" id="MF_00191">
    <property type="entry name" value="IspH"/>
    <property type="match status" value="1"/>
</dbReference>
<keyword evidence="2 5" id="KW-0479">Metal-binding</keyword>
<comment type="caution">
    <text evidence="6">The sequence shown here is derived from an EMBL/GenBank/DDBJ whole genome shotgun (WGS) entry which is preliminary data.</text>
</comment>
<feature type="binding site" evidence="5">
    <location>
        <position position="232"/>
    </location>
    <ligand>
        <name>(2E)-4-hydroxy-3-methylbut-2-enyl diphosphate</name>
        <dbReference type="ChEBI" id="CHEBI:128753"/>
    </ligand>
</feature>
<feature type="binding site" evidence="5">
    <location>
        <position position="48"/>
    </location>
    <ligand>
        <name>dimethylallyl diphosphate</name>
        <dbReference type="ChEBI" id="CHEBI:57623"/>
    </ligand>
</feature>
<feature type="binding site" evidence="5">
    <location>
        <position position="131"/>
    </location>
    <ligand>
        <name>isopentenyl diphosphate</name>
        <dbReference type="ChEBI" id="CHEBI:128769"/>
    </ligand>
</feature>
<dbReference type="OrthoDB" id="9804068at2"/>
<dbReference type="UniPathway" id="UPA00056">
    <property type="reaction ID" value="UER00097"/>
</dbReference>
<comment type="similarity">
    <text evidence="5">Belongs to the IspH family.</text>
</comment>
<feature type="binding site" evidence="5">
    <location>
        <position position="231"/>
    </location>
    <ligand>
        <name>dimethylallyl diphosphate</name>
        <dbReference type="ChEBI" id="CHEBI:57623"/>
    </ligand>
</feature>
<keyword evidence="1 5" id="KW-0004">4Fe-4S</keyword>